<dbReference type="Pfam" id="PF14223">
    <property type="entry name" value="Retrotran_gag_2"/>
    <property type="match status" value="1"/>
</dbReference>
<dbReference type="GO" id="GO:0008233">
    <property type="term" value="F:peptidase activity"/>
    <property type="evidence" value="ECO:0007669"/>
    <property type="project" value="UniProtKB-KW"/>
</dbReference>
<dbReference type="InterPro" id="IPR039537">
    <property type="entry name" value="Retrotran_Ty1/copia-like"/>
</dbReference>
<reference evidence="4 5" key="1">
    <citation type="submission" date="2019-07" db="EMBL/GenBank/DDBJ databases">
        <title>Genomics analysis of Aphanomyces spp. identifies a new class of oomycete effector associated with host adaptation.</title>
        <authorList>
            <person name="Gaulin E."/>
        </authorList>
    </citation>
    <scope>NUCLEOTIDE SEQUENCE [LARGE SCALE GENOMIC DNA]</scope>
    <source>
        <strain evidence="4 5">ATCC 201684</strain>
    </source>
</reference>
<evidence type="ECO:0000313" key="4">
    <source>
        <dbReference type="EMBL" id="KAF0733958.1"/>
    </source>
</evidence>
<dbReference type="InterPro" id="IPR036397">
    <property type="entry name" value="RNaseH_sf"/>
</dbReference>
<dbReference type="InterPro" id="IPR025724">
    <property type="entry name" value="GAG-pre-integrase_dom"/>
</dbReference>
<dbReference type="InterPro" id="IPR012337">
    <property type="entry name" value="RNaseH-like_sf"/>
</dbReference>
<dbReference type="GO" id="GO:0006508">
    <property type="term" value="P:proteolysis"/>
    <property type="evidence" value="ECO:0007669"/>
    <property type="project" value="UniProtKB-KW"/>
</dbReference>
<keyword evidence="5" id="KW-1185">Reference proteome</keyword>
<dbReference type="Gene3D" id="3.30.420.10">
    <property type="entry name" value="Ribonuclease H-like superfamily/Ribonuclease H"/>
    <property type="match status" value="1"/>
</dbReference>
<keyword evidence="1" id="KW-0645">Protease</keyword>
<dbReference type="InterPro" id="IPR057670">
    <property type="entry name" value="SH3_retrovirus"/>
</dbReference>
<dbReference type="Pfam" id="PF22936">
    <property type="entry name" value="Pol_BBD"/>
    <property type="match status" value="1"/>
</dbReference>
<protein>
    <recommendedName>
        <fullName evidence="3">Integrase catalytic domain-containing protein</fullName>
    </recommendedName>
</protein>
<dbReference type="PROSITE" id="PS50994">
    <property type="entry name" value="INTEGRASE"/>
    <property type="match status" value="1"/>
</dbReference>
<dbReference type="SUPFAM" id="SSF53098">
    <property type="entry name" value="Ribonuclease H-like"/>
    <property type="match status" value="1"/>
</dbReference>
<dbReference type="PANTHER" id="PTHR42648:SF28">
    <property type="entry name" value="TRANSPOSON-ENCODED PROTEIN WITH RIBONUCLEASE H-LIKE AND RETROVIRUS ZINC FINGER-LIKE DOMAINS"/>
    <property type="match status" value="1"/>
</dbReference>
<evidence type="ECO:0000259" key="3">
    <source>
        <dbReference type="PROSITE" id="PS50994"/>
    </source>
</evidence>
<proteinExistence type="predicted"/>
<evidence type="ECO:0000256" key="2">
    <source>
        <dbReference type="SAM" id="MobiDB-lite"/>
    </source>
</evidence>
<dbReference type="InterPro" id="IPR001584">
    <property type="entry name" value="Integrase_cat-core"/>
</dbReference>
<feature type="compositionally biased region" description="Acidic residues" evidence="2">
    <location>
        <begin position="690"/>
        <end position="701"/>
    </location>
</feature>
<sequence>MDAATTVNDSTIKINKFDGDNFHLWKFKMMIVLEEQDLWDIVSGVEKWEDQGDAAEQARYTKWQKKAFAIVCLSLEDSPLSMRRSCKTAKEAWKRLGDHYEKQILANKLYLRKKFFSCAMVEGSDMLKHINEMKTLSEQLEAVGAPVSEEGLVITLLSSLPESYEVLITVLESRSDALSWEFVTSRLFHEEMKRKEQGSEATKSAAFLAKQDLRRVWPLGEQMSKAHRNRRNLQIEDEVKEETMWFIDSGATNHMTNSKANMINYKAMKTIKVHLADNDMIEAIGRGDIVMELATPEGPKRGVLKDVWQSVSFEKNTCVMEKSGTKFAIGERFGKGFYKLKMKPVKAPNAMANLSEVKPNPSKLWHERLGHIGSQDLQVLVKNKLSSDMPLKSVEDWGFCDSCTLGRQARFKFNKKSANQSTAALFEEISMDICGPMQTPSIGGSVYFGTFICNNSTYCWVYLLRKKSEIFDKVVESHAMVKTQFKANIKRLRSDNGREYQNRNFEDYCKAHGILQHFSPAYTPELNGLAERMNRTLVESARCMLEHAGLPREYWAEAITIAAHIRNRMLTHAIQDMKSPFKVVTGSKPKIEHFKVFGFEAFARVPKEKRKKFDAKTVRCRFLGYDLFNNGYRLEDLSTGRILISCDMANQTRCNHAHSVGMTFVLNNLKTTLTQEFEDASMDGGNADTVGEEENQEDFDDVSMHGDDEGNNSTSRRDHETPTPRPAPAKRADRSTSLEDTTKHRDKIYHQIVEERVASVRQIFDPPNQMFGAHTRHLI</sequence>
<dbReference type="GO" id="GO:0003676">
    <property type="term" value="F:nucleic acid binding"/>
    <property type="evidence" value="ECO:0007669"/>
    <property type="project" value="InterPro"/>
</dbReference>
<accession>A0A6G0X238</accession>
<dbReference type="Pfam" id="PF00665">
    <property type="entry name" value="rve"/>
    <property type="match status" value="1"/>
</dbReference>
<feature type="compositionally biased region" description="Basic and acidic residues" evidence="2">
    <location>
        <begin position="730"/>
        <end position="747"/>
    </location>
</feature>
<dbReference type="Pfam" id="PF25597">
    <property type="entry name" value="SH3_retrovirus"/>
    <property type="match status" value="1"/>
</dbReference>
<dbReference type="AlphaFoldDB" id="A0A6G0X238"/>
<dbReference type="VEuPathDB" id="FungiDB:AeMF1_008284"/>
<gene>
    <name evidence="4" type="ORF">Ae201684_009136</name>
</gene>
<keyword evidence="1" id="KW-0378">Hydrolase</keyword>
<dbReference type="GO" id="GO:0015074">
    <property type="term" value="P:DNA integration"/>
    <property type="evidence" value="ECO:0007669"/>
    <property type="project" value="InterPro"/>
</dbReference>
<feature type="region of interest" description="Disordered" evidence="2">
    <location>
        <begin position="680"/>
        <end position="747"/>
    </location>
</feature>
<dbReference type="Proteomes" id="UP000481153">
    <property type="component" value="Unassembled WGS sequence"/>
</dbReference>
<feature type="domain" description="Integrase catalytic" evidence="3">
    <location>
        <begin position="420"/>
        <end position="588"/>
    </location>
</feature>
<dbReference type="PANTHER" id="PTHR42648">
    <property type="entry name" value="TRANSPOSASE, PUTATIVE-RELATED"/>
    <property type="match status" value="1"/>
</dbReference>
<dbReference type="EMBL" id="VJMJ01000118">
    <property type="protein sequence ID" value="KAF0733958.1"/>
    <property type="molecule type" value="Genomic_DNA"/>
</dbReference>
<organism evidence="4 5">
    <name type="scientific">Aphanomyces euteiches</name>
    <dbReference type="NCBI Taxonomy" id="100861"/>
    <lineage>
        <taxon>Eukaryota</taxon>
        <taxon>Sar</taxon>
        <taxon>Stramenopiles</taxon>
        <taxon>Oomycota</taxon>
        <taxon>Saprolegniomycetes</taxon>
        <taxon>Saprolegniales</taxon>
        <taxon>Verrucalvaceae</taxon>
        <taxon>Aphanomyces</taxon>
    </lineage>
</organism>
<dbReference type="Pfam" id="PF13976">
    <property type="entry name" value="gag_pre-integrs"/>
    <property type="match status" value="1"/>
</dbReference>
<evidence type="ECO:0000313" key="5">
    <source>
        <dbReference type="Proteomes" id="UP000481153"/>
    </source>
</evidence>
<dbReference type="InterPro" id="IPR054722">
    <property type="entry name" value="PolX-like_BBD"/>
</dbReference>
<evidence type="ECO:0000256" key="1">
    <source>
        <dbReference type="ARBA" id="ARBA00022670"/>
    </source>
</evidence>
<name>A0A6G0X238_9STRA</name>
<comment type="caution">
    <text evidence="4">The sequence shown here is derived from an EMBL/GenBank/DDBJ whole genome shotgun (WGS) entry which is preliminary data.</text>
</comment>